<keyword evidence="2" id="KW-1185">Reference proteome</keyword>
<name>A0ABX2ABL0_9PROT</name>
<proteinExistence type="predicted"/>
<evidence type="ECO:0000313" key="1">
    <source>
        <dbReference type="EMBL" id="NPC65506.1"/>
    </source>
</evidence>
<organism evidence="1 2">
    <name type="scientific">Komagataeibacter melomenusus</name>
    <dbReference type="NCBI Taxonomy" id="2766578"/>
    <lineage>
        <taxon>Bacteria</taxon>
        <taxon>Pseudomonadati</taxon>
        <taxon>Pseudomonadota</taxon>
        <taxon>Alphaproteobacteria</taxon>
        <taxon>Acetobacterales</taxon>
        <taxon>Acetobacteraceae</taxon>
        <taxon>Komagataeibacter</taxon>
    </lineage>
</organism>
<reference evidence="1 2" key="1">
    <citation type="journal article" date="2020" name="Microorganisms">
        <title>Description of Komagataeibacter melaceti sp. nov. and Komagataeibacter melomenusus sp. nov. Isolated from Apple Cider Vinegar.</title>
        <authorList>
            <person name="Maric L."/>
            <person name="Cleenwerck I."/>
            <person name="Accetto T."/>
            <person name="Vandamme P."/>
            <person name="Trcek J."/>
        </authorList>
    </citation>
    <scope>NUCLEOTIDE SEQUENCE [LARGE SCALE GENOMIC DNA]</scope>
    <source>
        <strain evidence="1 2">AV436</strain>
    </source>
</reference>
<evidence type="ECO:0000313" key="2">
    <source>
        <dbReference type="Proteomes" id="UP000623090"/>
    </source>
</evidence>
<comment type="caution">
    <text evidence="1">The sequence shown here is derived from an EMBL/GenBank/DDBJ whole genome shotgun (WGS) entry which is preliminary data.</text>
</comment>
<protein>
    <submittedName>
        <fullName evidence="1">Uncharacterized protein</fullName>
    </submittedName>
</protein>
<accession>A0ABX2ABL0</accession>
<dbReference type="EMBL" id="JABJWC010000005">
    <property type="protein sequence ID" value="NPC65506.1"/>
    <property type="molecule type" value="Genomic_DNA"/>
</dbReference>
<dbReference type="RefSeq" id="WP_172155468.1">
    <property type="nucleotide sequence ID" value="NZ_JABJWC010000005.1"/>
</dbReference>
<dbReference type="Proteomes" id="UP000623090">
    <property type="component" value="Unassembled WGS sequence"/>
</dbReference>
<sequence length="72" mass="7983">MAGRSDVDKAVMSSFRLLELAAKTLGEEMAKLAGQEGDPRVVSLTRKYEIFMSRYMRTVEQLSLAATIEVEG</sequence>
<gene>
    <name evidence="1" type="ORF">HNW77_03605</name>
</gene>